<dbReference type="InterPro" id="IPR052548">
    <property type="entry name" value="Type_VII_TA_antitoxin"/>
</dbReference>
<dbReference type="CDD" id="cd05403">
    <property type="entry name" value="NT_KNTase_like"/>
    <property type="match status" value="1"/>
</dbReference>
<name>A0A6G8JJW6_9PAST</name>
<dbReference type="SUPFAM" id="SSF81301">
    <property type="entry name" value="Nucleotidyltransferase"/>
    <property type="match status" value="1"/>
</dbReference>
<accession>A0A6G8JJW6</accession>
<dbReference type="PANTHER" id="PTHR33933">
    <property type="entry name" value="NUCLEOTIDYLTRANSFERASE"/>
    <property type="match status" value="1"/>
</dbReference>
<dbReference type="Proteomes" id="UP000501366">
    <property type="component" value="Chromosome"/>
</dbReference>
<gene>
    <name evidence="2" type="ORF">A4G16_07730</name>
</gene>
<dbReference type="AlphaFoldDB" id="A0A6G8JJW6"/>
<evidence type="ECO:0000259" key="1">
    <source>
        <dbReference type="Pfam" id="PF01909"/>
    </source>
</evidence>
<dbReference type="PANTHER" id="PTHR33933:SF1">
    <property type="entry name" value="PROTEIN ADENYLYLTRANSFERASE MNTA-RELATED"/>
    <property type="match status" value="1"/>
</dbReference>
<dbReference type="Gene3D" id="3.30.460.10">
    <property type="entry name" value="Beta Polymerase, domain 2"/>
    <property type="match status" value="1"/>
</dbReference>
<organism evidence="2 3">
    <name type="scientific">Mannheimia granulomatis</name>
    <dbReference type="NCBI Taxonomy" id="85402"/>
    <lineage>
        <taxon>Bacteria</taxon>
        <taxon>Pseudomonadati</taxon>
        <taxon>Pseudomonadota</taxon>
        <taxon>Gammaproteobacteria</taxon>
        <taxon>Pasteurellales</taxon>
        <taxon>Pasteurellaceae</taxon>
        <taxon>Mannheimia</taxon>
    </lineage>
</organism>
<feature type="domain" description="Polymerase nucleotidyl transferase" evidence="1">
    <location>
        <begin position="14"/>
        <end position="97"/>
    </location>
</feature>
<evidence type="ECO:0000313" key="2">
    <source>
        <dbReference type="EMBL" id="QIM67263.1"/>
    </source>
</evidence>
<dbReference type="InterPro" id="IPR002934">
    <property type="entry name" value="Polymerase_NTP_transf_dom"/>
</dbReference>
<dbReference type="InterPro" id="IPR043519">
    <property type="entry name" value="NT_sf"/>
</dbReference>
<dbReference type="KEGG" id="mgra:A4G16_07730"/>
<evidence type="ECO:0000313" key="3">
    <source>
        <dbReference type="Proteomes" id="UP000501366"/>
    </source>
</evidence>
<dbReference type="Pfam" id="PF01909">
    <property type="entry name" value="NTP_transf_2"/>
    <property type="match status" value="1"/>
</dbReference>
<protein>
    <submittedName>
        <fullName evidence="2">DNA polymerase beta subunit</fullName>
    </submittedName>
</protein>
<sequence length="101" mass="11706">MDKPELALQPEELEIVKSILQQFVPNYPVWAFGSRVKGTARKYSDLDLAIITETPLTFLESDNLKEAFSESDLVWKVDIVDWATTSEAFRQIIRQKYIEIQ</sequence>
<dbReference type="RefSeq" id="WP_165889417.1">
    <property type="nucleotide sequence ID" value="NZ_CP015030.1"/>
</dbReference>
<dbReference type="EMBL" id="CP015030">
    <property type="protein sequence ID" value="QIM67263.1"/>
    <property type="molecule type" value="Genomic_DNA"/>
</dbReference>
<reference evidence="2 3" key="1">
    <citation type="submission" date="2016-03" db="EMBL/GenBank/DDBJ databases">
        <authorList>
            <person name="Bojesen A.M."/>
            <person name="Planet P."/>
            <person name="Hansen M.J."/>
        </authorList>
    </citation>
    <scope>NUCLEOTIDE SEQUENCE [LARGE SCALE GENOMIC DNA]</scope>
    <source>
        <strain evidence="2 3">B 234/94</strain>
    </source>
</reference>
<proteinExistence type="predicted"/>